<accession>A0A3M7EZY2</accession>
<dbReference type="GO" id="GO:0003824">
    <property type="term" value="F:catalytic activity"/>
    <property type="evidence" value="ECO:0007669"/>
    <property type="project" value="InterPro"/>
</dbReference>
<evidence type="ECO:0000256" key="2">
    <source>
        <dbReference type="PIRSR" id="PIRSR601310-3"/>
    </source>
</evidence>
<dbReference type="PANTHER" id="PTHR46648:SF2">
    <property type="entry name" value="HIT DOMAIN-CONTAINING PROTEIN"/>
    <property type="match status" value="1"/>
</dbReference>
<name>A0A3M7EZY2_HORWE</name>
<feature type="short sequence motif" description="Histidine triad motif" evidence="2 3">
    <location>
        <begin position="177"/>
        <end position="181"/>
    </location>
</feature>
<evidence type="ECO:0000313" key="6">
    <source>
        <dbReference type="EMBL" id="RMY82063.1"/>
    </source>
</evidence>
<feature type="domain" description="HIT" evidence="5">
    <location>
        <begin position="59"/>
        <end position="193"/>
    </location>
</feature>
<protein>
    <recommendedName>
        <fullName evidence="5">HIT domain-containing protein</fullName>
    </recommendedName>
</protein>
<sequence>MDLASLRNSLSFPYFNVYFPKTTLAIATMASINDHYPISCPFCKIAQAYPPDPNHPIPQSPDPEKVDPQCHLILSTPHVMAFLDILPIAPGHILITTRDHYQKLTDLFPPPSSSSSTNPAPADDWNSRRQASVQRASARGLGEWLPVVSRALCKVTGIEDWNVVQNNGERAAQVVPHIHFHLIPRYQEGRRENAGKGKVDVGMLKSWRMFGRGAREELEDDEGVEMAGLLREAMREEVEGKGGKVKL</sequence>
<feature type="active site" description="Tele-AMP-histidine intermediate" evidence="1">
    <location>
        <position position="179"/>
    </location>
</feature>
<dbReference type="EMBL" id="QWIQ01000566">
    <property type="protein sequence ID" value="RMY82063.1"/>
    <property type="molecule type" value="Genomic_DNA"/>
</dbReference>
<evidence type="ECO:0000256" key="3">
    <source>
        <dbReference type="PROSITE-ProRule" id="PRU00464"/>
    </source>
</evidence>
<evidence type="ECO:0000313" key="7">
    <source>
        <dbReference type="Proteomes" id="UP000281468"/>
    </source>
</evidence>
<dbReference type="SUPFAM" id="SSF54197">
    <property type="entry name" value="HIT-like"/>
    <property type="match status" value="1"/>
</dbReference>
<reference evidence="6 7" key="1">
    <citation type="journal article" date="2018" name="BMC Genomics">
        <title>Genomic evidence for intraspecific hybridization in a clonal and extremely halotolerant yeast.</title>
        <authorList>
            <person name="Gostincar C."/>
            <person name="Stajich J.E."/>
            <person name="Zupancic J."/>
            <person name="Zalar P."/>
            <person name="Gunde-Cimerman N."/>
        </authorList>
    </citation>
    <scope>NUCLEOTIDE SEQUENCE [LARGE SCALE GENOMIC DNA]</scope>
    <source>
        <strain evidence="6 7">EXF-171</strain>
    </source>
</reference>
<dbReference type="InterPro" id="IPR001310">
    <property type="entry name" value="Histidine_triad_HIT"/>
</dbReference>
<dbReference type="GO" id="GO:0009117">
    <property type="term" value="P:nucleotide metabolic process"/>
    <property type="evidence" value="ECO:0007669"/>
    <property type="project" value="TreeGrafter"/>
</dbReference>
<dbReference type="Gene3D" id="3.30.428.10">
    <property type="entry name" value="HIT-like"/>
    <property type="match status" value="1"/>
</dbReference>
<dbReference type="Proteomes" id="UP000281468">
    <property type="component" value="Unassembled WGS sequence"/>
</dbReference>
<dbReference type="InterPro" id="IPR036265">
    <property type="entry name" value="HIT-like_sf"/>
</dbReference>
<dbReference type="PROSITE" id="PS51084">
    <property type="entry name" value="HIT_2"/>
    <property type="match status" value="1"/>
</dbReference>
<gene>
    <name evidence="6" type="ORF">D0862_12145</name>
</gene>
<evidence type="ECO:0000256" key="1">
    <source>
        <dbReference type="PIRSR" id="PIRSR601310-1"/>
    </source>
</evidence>
<dbReference type="InterPro" id="IPR011146">
    <property type="entry name" value="HIT-like"/>
</dbReference>
<proteinExistence type="predicted"/>
<evidence type="ECO:0000259" key="5">
    <source>
        <dbReference type="PROSITE" id="PS51084"/>
    </source>
</evidence>
<feature type="region of interest" description="Disordered" evidence="4">
    <location>
        <begin position="105"/>
        <end position="131"/>
    </location>
</feature>
<dbReference type="AlphaFoldDB" id="A0A3M7EZY2"/>
<evidence type="ECO:0000256" key="4">
    <source>
        <dbReference type="SAM" id="MobiDB-lite"/>
    </source>
</evidence>
<dbReference type="PANTHER" id="PTHR46648">
    <property type="entry name" value="HIT FAMILY PROTEIN 1"/>
    <property type="match status" value="1"/>
</dbReference>
<organism evidence="6 7">
    <name type="scientific">Hortaea werneckii</name>
    <name type="common">Black yeast</name>
    <name type="synonym">Cladosporium werneckii</name>
    <dbReference type="NCBI Taxonomy" id="91943"/>
    <lineage>
        <taxon>Eukaryota</taxon>
        <taxon>Fungi</taxon>
        <taxon>Dikarya</taxon>
        <taxon>Ascomycota</taxon>
        <taxon>Pezizomycotina</taxon>
        <taxon>Dothideomycetes</taxon>
        <taxon>Dothideomycetidae</taxon>
        <taxon>Mycosphaerellales</taxon>
        <taxon>Teratosphaeriaceae</taxon>
        <taxon>Hortaea</taxon>
    </lineage>
</organism>
<dbReference type="PROSITE" id="PS00892">
    <property type="entry name" value="HIT_1"/>
    <property type="match status" value="1"/>
</dbReference>
<comment type="caution">
    <text evidence="6">The sequence shown here is derived from an EMBL/GenBank/DDBJ whole genome shotgun (WGS) entry which is preliminary data.</text>
</comment>
<dbReference type="Pfam" id="PF01230">
    <property type="entry name" value="HIT"/>
    <property type="match status" value="2"/>
</dbReference>
<dbReference type="VEuPathDB" id="FungiDB:BTJ68_12255"/>
<dbReference type="InterPro" id="IPR019808">
    <property type="entry name" value="Histidine_triad_CS"/>
</dbReference>